<dbReference type="SUPFAM" id="SSF51569">
    <property type="entry name" value="Aldolase"/>
    <property type="match status" value="1"/>
</dbReference>
<dbReference type="InterPro" id="IPR006218">
    <property type="entry name" value="DAHP1/KDSA"/>
</dbReference>
<protein>
    <submittedName>
        <fullName evidence="3">3-deoxy-7-phosphoheptulonate synthase</fullName>
        <ecNumber evidence="3">2.5.1.54</ecNumber>
    </submittedName>
</protein>
<dbReference type="NCBIfam" id="NF009239">
    <property type="entry name" value="PRK12595.1"/>
    <property type="match status" value="1"/>
</dbReference>
<reference evidence="3" key="2">
    <citation type="submission" date="2024-06" db="EMBL/GenBank/DDBJ databases">
        <authorList>
            <person name="Petrova K.O."/>
            <person name="Toshchakov S.V."/>
            <person name="Boltjanskaja Y.V."/>
            <person name="Kevbrin V."/>
        </authorList>
    </citation>
    <scope>NUCLEOTIDE SEQUENCE</scope>
    <source>
        <strain evidence="3">Z-910T</strain>
    </source>
</reference>
<dbReference type="GO" id="GO:0003849">
    <property type="term" value="F:3-deoxy-7-phosphoheptulonate synthase activity"/>
    <property type="evidence" value="ECO:0007669"/>
    <property type="project" value="UniProtKB-EC"/>
</dbReference>
<evidence type="ECO:0000256" key="1">
    <source>
        <dbReference type="ARBA" id="ARBA00022679"/>
    </source>
</evidence>
<dbReference type="Pfam" id="PF00793">
    <property type="entry name" value="DAHP_synth_1"/>
    <property type="match status" value="1"/>
</dbReference>
<dbReference type="EC" id="2.5.1.54" evidence="3"/>
<evidence type="ECO:0000259" key="2">
    <source>
        <dbReference type="Pfam" id="PF00793"/>
    </source>
</evidence>
<dbReference type="InterPro" id="IPR013785">
    <property type="entry name" value="Aldolase_TIM"/>
</dbReference>
<evidence type="ECO:0000313" key="3">
    <source>
        <dbReference type="EMBL" id="XBX73707.1"/>
    </source>
</evidence>
<dbReference type="InterPro" id="IPR006268">
    <property type="entry name" value="DAHP_syn_2"/>
</dbReference>
<proteinExistence type="predicted"/>
<dbReference type="PANTHER" id="PTHR43018">
    <property type="entry name" value="PHOSPHO-2-DEHYDRO-3-DEOXYHEPTONATE ALDOLASE"/>
    <property type="match status" value="1"/>
</dbReference>
<name>A0AAU7VHQ5_9FIRM</name>
<dbReference type="InterPro" id="IPR052899">
    <property type="entry name" value="Class-I_DAHP_synthase"/>
</dbReference>
<dbReference type="PANTHER" id="PTHR43018:SF2">
    <property type="entry name" value="PHOSPHO-2-DEHYDRO-3-DEOXYHEPTONATE ALDOLASE"/>
    <property type="match status" value="1"/>
</dbReference>
<dbReference type="Gene3D" id="3.20.20.70">
    <property type="entry name" value="Aldolase class I"/>
    <property type="match status" value="1"/>
</dbReference>
<dbReference type="AlphaFoldDB" id="A0AAU7VHQ5"/>
<gene>
    <name evidence="3" type="primary">aroF</name>
    <name evidence="3" type="ORF">PRVXT_001708</name>
</gene>
<dbReference type="GO" id="GO:0009073">
    <property type="term" value="P:aromatic amino acid family biosynthetic process"/>
    <property type="evidence" value="ECO:0007669"/>
    <property type="project" value="InterPro"/>
</dbReference>
<accession>A0AAU7VHQ5</accession>
<dbReference type="NCBIfam" id="TIGR01361">
    <property type="entry name" value="DAHP_synth_Bsub"/>
    <property type="match status" value="1"/>
</dbReference>
<dbReference type="GO" id="GO:0016832">
    <property type="term" value="F:aldehyde-lyase activity"/>
    <property type="evidence" value="ECO:0007669"/>
    <property type="project" value="InterPro"/>
</dbReference>
<dbReference type="EMBL" id="CP158367">
    <property type="protein sequence ID" value="XBX73707.1"/>
    <property type="molecule type" value="Genomic_DNA"/>
</dbReference>
<sequence>MVTKHEIQKLIPLASRKNAGEDSVIQIKNLAIGKSPIIIAGPCAVESEKQMECIASFLHDHSVPILRGGAFKPRTSPYSFQGLQEEGLKILKKVSNKYNLITVSEAVDESSLELVANYCDIIQIGTRNMFNYQLLKKLGGYSNPILLKRGMSATIEEFLTAAEYIMASGNKNVVLCERGIRTFETYTRNTMDLNAVAAIRELTHLPIIVDPSHGTGRKSLVLPLSKAAIAVGGQGIMVEVHNNPSEALSDGAQSLDLSSFKNLLLELKT</sequence>
<organism evidence="3">
    <name type="scientific">Proteinivorax tanatarense</name>
    <dbReference type="NCBI Taxonomy" id="1260629"/>
    <lineage>
        <taxon>Bacteria</taxon>
        <taxon>Bacillati</taxon>
        <taxon>Bacillota</taxon>
        <taxon>Clostridia</taxon>
        <taxon>Eubacteriales</taxon>
        <taxon>Proteinivoracaceae</taxon>
        <taxon>Proteinivorax</taxon>
    </lineage>
</organism>
<feature type="domain" description="DAHP synthetase I/KDSA" evidence="2">
    <location>
        <begin position="30"/>
        <end position="263"/>
    </location>
</feature>
<dbReference type="NCBIfam" id="NF006421">
    <property type="entry name" value="PRK08673.1"/>
    <property type="match status" value="1"/>
</dbReference>
<reference evidence="3" key="1">
    <citation type="journal article" date="2013" name="Extremophiles">
        <title>Proteinivorax tanatarense gen. nov., sp. nov., an anaerobic, haloalkaliphilic, proteolytic bacterium isolated from a decaying algal bloom, and proposal of Proteinivoraceae fam. nov.</title>
        <authorList>
            <person name="Kevbrin V."/>
            <person name="Boltyanskaya Y."/>
            <person name="Zhilina T."/>
            <person name="Kolganova T."/>
            <person name="Lavrentjeva E."/>
            <person name="Kuznetsov B."/>
        </authorList>
    </citation>
    <scope>NUCLEOTIDE SEQUENCE</scope>
    <source>
        <strain evidence="3">Z-910T</strain>
    </source>
</reference>
<dbReference type="RefSeq" id="WP_350342469.1">
    <property type="nucleotide sequence ID" value="NZ_CP158367.1"/>
</dbReference>
<keyword evidence="1 3" id="KW-0808">Transferase</keyword>